<accession>A0A7U2QWT3</accession>
<evidence type="ECO:0000313" key="1">
    <source>
        <dbReference type="EMBL" id="QRD87177.1"/>
    </source>
</evidence>
<dbReference type="VEuPathDB" id="FungiDB:F9C07_166"/>
<sequence>MAAGFYSATTIAMISRTASDTFEAVGWENSLAGRLQSNLIRNGEWPCFFRYLRQSMDYQERQSICHRILPSLEEVSISILRARLTYDLVNSFILSYSLMG</sequence>
<dbReference type="AlphaFoldDB" id="A0A7U2QWT3"/>
<dbReference type="EMBL" id="CP044619">
    <property type="protein sequence ID" value="QRD87177.1"/>
    <property type="molecule type" value="Genomic_DNA"/>
</dbReference>
<evidence type="ECO:0000313" key="2">
    <source>
        <dbReference type="Proteomes" id="UP000596276"/>
    </source>
</evidence>
<name>A0A7U2QWT3_ASPFN</name>
<dbReference type="Proteomes" id="UP000596276">
    <property type="component" value="Chromosome 1"/>
</dbReference>
<gene>
    <name evidence="1" type="ORF">F9C07_166</name>
</gene>
<protein>
    <submittedName>
        <fullName evidence="1">Uncharacterized protein</fullName>
    </submittedName>
</protein>
<keyword evidence="2" id="KW-1185">Reference proteome</keyword>
<organism evidence="1 2">
    <name type="scientific">Aspergillus flavus (strain ATCC 200026 / FGSC A1120 / IAM 13836 / NRRL 3357 / JCM 12722 / SRRC 167)</name>
    <dbReference type="NCBI Taxonomy" id="332952"/>
    <lineage>
        <taxon>Eukaryota</taxon>
        <taxon>Fungi</taxon>
        <taxon>Dikarya</taxon>
        <taxon>Ascomycota</taxon>
        <taxon>Pezizomycotina</taxon>
        <taxon>Eurotiomycetes</taxon>
        <taxon>Eurotiomycetidae</taxon>
        <taxon>Eurotiales</taxon>
        <taxon>Aspergillaceae</taxon>
        <taxon>Aspergillus</taxon>
        <taxon>Aspergillus subgen. Circumdati</taxon>
    </lineage>
</organism>
<proteinExistence type="predicted"/>
<reference evidence="2" key="1">
    <citation type="journal article" date="2021" name="G3 (Bethesda)">
        <title>Chromosome assembled and annotated genome sequence of Aspergillus flavus NRRL 3357.</title>
        <authorList>
            <person name="Skerker J.M."/>
            <person name="Pianalto K.M."/>
            <person name="Mondo S.J."/>
            <person name="Yang K."/>
            <person name="Arkin A.P."/>
            <person name="Keller N.P."/>
            <person name="Grigoriev I.V."/>
            <person name="Louise Glass N.L."/>
        </authorList>
    </citation>
    <scope>NUCLEOTIDE SEQUENCE [LARGE SCALE GENOMIC DNA]</scope>
    <source>
        <strain evidence="2">ATCC 200026 / FGSC A1120 / IAM 13836 / NRRL 3357 / JCM 12722 / SRRC 167</strain>
    </source>
</reference>